<protein>
    <submittedName>
        <fullName evidence="2">Uncharacterized protein</fullName>
    </submittedName>
</protein>
<proteinExistence type="predicted"/>
<evidence type="ECO:0000256" key="1">
    <source>
        <dbReference type="SAM" id="MobiDB-lite"/>
    </source>
</evidence>
<evidence type="ECO:0000313" key="3">
    <source>
        <dbReference type="Proteomes" id="UP000186601"/>
    </source>
</evidence>
<name>A0A2R6RPV2_9APHY</name>
<dbReference type="PANTHER" id="PTHR40129:SF2">
    <property type="entry name" value="KETOPANTOATE REDUCTASE N-TERMINAL DOMAIN-CONTAINING PROTEIN"/>
    <property type="match status" value="1"/>
</dbReference>
<evidence type="ECO:0000313" key="2">
    <source>
        <dbReference type="EMBL" id="PSS32060.1"/>
    </source>
</evidence>
<dbReference type="PANTHER" id="PTHR40129">
    <property type="entry name" value="KETOPANTOATE REDUCTASE N-TERMINAL DOMAIN-CONTAINING PROTEIN"/>
    <property type="match status" value="1"/>
</dbReference>
<accession>A0A2R6RPV2</accession>
<reference evidence="2 3" key="1">
    <citation type="submission" date="2018-02" db="EMBL/GenBank/DDBJ databases">
        <title>Genome sequence of the basidiomycete white-rot fungus Phlebia centrifuga.</title>
        <authorList>
            <person name="Granchi Z."/>
            <person name="Peng M."/>
            <person name="de Vries R.P."/>
            <person name="Hilden K."/>
            <person name="Makela M.R."/>
            <person name="Grigoriev I."/>
            <person name="Riley R."/>
        </authorList>
    </citation>
    <scope>NUCLEOTIDE SEQUENCE [LARGE SCALE GENOMIC DNA]</scope>
    <source>
        <strain evidence="2 3">FBCC195</strain>
    </source>
</reference>
<dbReference type="EMBL" id="MLYV02000201">
    <property type="protein sequence ID" value="PSS32060.1"/>
    <property type="molecule type" value="Genomic_DNA"/>
</dbReference>
<dbReference type="SUPFAM" id="SSF51735">
    <property type="entry name" value="NAD(P)-binding Rossmann-fold domains"/>
    <property type="match status" value="1"/>
</dbReference>
<dbReference type="AlphaFoldDB" id="A0A2R6RPV2"/>
<dbReference type="Proteomes" id="UP000186601">
    <property type="component" value="Unassembled WGS sequence"/>
</dbReference>
<comment type="caution">
    <text evidence="2">The sequence shown here is derived from an EMBL/GenBank/DDBJ whole genome shotgun (WGS) entry which is preliminary data.</text>
</comment>
<gene>
    <name evidence="2" type="ORF">PHLCEN_2v2167</name>
</gene>
<feature type="region of interest" description="Disordered" evidence="1">
    <location>
        <begin position="236"/>
        <end position="270"/>
    </location>
</feature>
<dbReference type="OrthoDB" id="674948at2759"/>
<dbReference type="Gene3D" id="3.40.50.720">
    <property type="entry name" value="NAD(P)-binding Rossmann-like Domain"/>
    <property type="match status" value="1"/>
</dbReference>
<feature type="compositionally biased region" description="Basic and acidic residues" evidence="1">
    <location>
        <begin position="246"/>
        <end position="270"/>
    </location>
</feature>
<sequence>MTELNTVDLLILGAGWTSTFLIPLCLTRNVSYAATSRPSHPLPNTIPFEFDENETESNPAQFRLLPAAHTVLITFPIRAKGASERLVRLYQQTHQGAVASFIQLGSSGIWDGGPTLQNKTGVWLDRHSQFDTTNARANAEEELLALSPSTPTTVLNLCGLWGGQRSVKHYVGRVAPTKEALKNKTSLHMIHGEDVSRAILAVHANFNRATGERWLLTDSRVYDWWDLASAWGDEHTTSKSQAASPYHEEHSPRKEGKGPQPRWVRELMNEEGIRGLPRTVEQLGRASDSRDFWNTFELEPVVGRLE</sequence>
<dbReference type="InterPro" id="IPR036291">
    <property type="entry name" value="NAD(P)-bd_dom_sf"/>
</dbReference>
<keyword evidence="3" id="KW-1185">Reference proteome</keyword>
<dbReference type="STRING" id="98765.A0A2R6RPV2"/>
<organism evidence="2 3">
    <name type="scientific">Hermanssonia centrifuga</name>
    <dbReference type="NCBI Taxonomy" id="98765"/>
    <lineage>
        <taxon>Eukaryota</taxon>
        <taxon>Fungi</taxon>
        <taxon>Dikarya</taxon>
        <taxon>Basidiomycota</taxon>
        <taxon>Agaricomycotina</taxon>
        <taxon>Agaricomycetes</taxon>
        <taxon>Polyporales</taxon>
        <taxon>Meruliaceae</taxon>
        <taxon>Hermanssonia</taxon>
    </lineage>
</organism>